<name>A0AAV6GJR0_9TELE</name>
<gene>
    <name evidence="1" type="ORF">AALO_G00146330</name>
</gene>
<sequence length="83" mass="9271">MKLLREYPAIHGNDAVEYSQTTGLRASPSPNLRPWIQRCNRDRCSAVTPPLGCLLNYWQIDCWADHNASGNQGGQEVRCGLTV</sequence>
<dbReference type="Proteomes" id="UP000823561">
    <property type="component" value="Chromosome 10"/>
</dbReference>
<dbReference type="EMBL" id="JADWDJ010000010">
    <property type="protein sequence ID" value="KAG5275338.1"/>
    <property type="molecule type" value="Genomic_DNA"/>
</dbReference>
<organism evidence="1 2">
    <name type="scientific">Alosa alosa</name>
    <name type="common">allis shad</name>
    <dbReference type="NCBI Taxonomy" id="278164"/>
    <lineage>
        <taxon>Eukaryota</taxon>
        <taxon>Metazoa</taxon>
        <taxon>Chordata</taxon>
        <taxon>Craniata</taxon>
        <taxon>Vertebrata</taxon>
        <taxon>Euteleostomi</taxon>
        <taxon>Actinopterygii</taxon>
        <taxon>Neopterygii</taxon>
        <taxon>Teleostei</taxon>
        <taxon>Clupei</taxon>
        <taxon>Clupeiformes</taxon>
        <taxon>Clupeoidei</taxon>
        <taxon>Clupeidae</taxon>
        <taxon>Alosa</taxon>
    </lineage>
</organism>
<protein>
    <submittedName>
        <fullName evidence="1">Uncharacterized protein</fullName>
    </submittedName>
</protein>
<evidence type="ECO:0000313" key="1">
    <source>
        <dbReference type="EMBL" id="KAG5275338.1"/>
    </source>
</evidence>
<reference evidence="1" key="1">
    <citation type="submission" date="2020-10" db="EMBL/GenBank/DDBJ databases">
        <title>Chromosome-scale genome assembly of the Allis shad, Alosa alosa.</title>
        <authorList>
            <person name="Margot Z."/>
            <person name="Christophe K."/>
            <person name="Cabau C."/>
            <person name="Louis A."/>
            <person name="Berthelot C."/>
            <person name="Parey E."/>
            <person name="Roest Crollius H."/>
            <person name="Montfort J."/>
            <person name="Robinson-Rechavi M."/>
            <person name="Bucao C."/>
            <person name="Bouchez O."/>
            <person name="Gislard M."/>
            <person name="Lluch J."/>
            <person name="Milhes M."/>
            <person name="Lampietro C."/>
            <person name="Lopez Roques C."/>
            <person name="Donnadieu C."/>
            <person name="Braasch I."/>
            <person name="Desvignes T."/>
            <person name="Postlethwait J."/>
            <person name="Bobe J."/>
            <person name="Guiguen Y."/>
        </authorList>
    </citation>
    <scope>NUCLEOTIDE SEQUENCE</scope>
    <source>
        <strain evidence="1">M-15738</strain>
        <tissue evidence="1">Blood</tissue>
    </source>
</reference>
<keyword evidence="2" id="KW-1185">Reference proteome</keyword>
<dbReference type="AlphaFoldDB" id="A0AAV6GJR0"/>
<evidence type="ECO:0000313" key="2">
    <source>
        <dbReference type="Proteomes" id="UP000823561"/>
    </source>
</evidence>
<proteinExistence type="predicted"/>
<comment type="caution">
    <text evidence="1">The sequence shown here is derived from an EMBL/GenBank/DDBJ whole genome shotgun (WGS) entry which is preliminary data.</text>
</comment>
<accession>A0AAV6GJR0</accession>